<feature type="transmembrane region" description="Helical" evidence="9">
    <location>
        <begin position="520"/>
        <end position="545"/>
    </location>
</feature>
<organism evidence="11 12">
    <name type="scientific">Periplaneta americana</name>
    <name type="common">American cockroach</name>
    <name type="synonym">Blatta americana</name>
    <dbReference type="NCBI Taxonomy" id="6978"/>
    <lineage>
        <taxon>Eukaryota</taxon>
        <taxon>Metazoa</taxon>
        <taxon>Ecdysozoa</taxon>
        <taxon>Arthropoda</taxon>
        <taxon>Hexapoda</taxon>
        <taxon>Insecta</taxon>
        <taxon>Pterygota</taxon>
        <taxon>Neoptera</taxon>
        <taxon>Polyneoptera</taxon>
        <taxon>Dictyoptera</taxon>
        <taxon>Blattodea</taxon>
        <taxon>Blattoidea</taxon>
        <taxon>Blattidae</taxon>
        <taxon>Blattinae</taxon>
        <taxon>Periplaneta</taxon>
    </lineage>
</organism>
<keyword evidence="4 9" id="KW-0812">Transmembrane</keyword>
<keyword evidence="7" id="KW-0675">Receptor</keyword>
<keyword evidence="8" id="KW-0325">Glycoprotein</keyword>
<keyword evidence="6 9" id="KW-0472">Membrane</keyword>
<name>A0ABQ8SID0_PERAM</name>
<proteinExistence type="inferred from homology"/>
<evidence type="ECO:0000256" key="1">
    <source>
        <dbReference type="ARBA" id="ARBA00004651"/>
    </source>
</evidence>
<keyword evidence="12" id="KW-1185">Reference proteome</keyword>
<dbReference type="Gene3D" id="3.30.420.10">
    <property type="entry name" value="Ribonuclease H-like superfamily/Ribonuclease H"/>
    <property type="match status" value="1"/>
</dbReference>
<keyword evidence="3" id="KW-1003">Cell membrane</keyword>
<evidence type="ECO:0000256" key="3">
    <source>
        <dbReference type="ARBA" id="ARBA00022475"/>
    </source>
</evidence>
<dbReference type="PANTHER" id="PTHR42643:SF30">
    <property type="entry name" value="IONOTROPIC RECEPTOR 40A-RELATED"/>
    <property type="match status" value="1"/>
</dbReference>
<reference evidence="11 12" key="1">
    <citation type="journal article" date="2022" name="Allergy">
        <title>Genome assembly and annotation of Periplaneta americana reveal a comprehensive cockroach allergen profile.</title>
        <authorList>
            <person name="Wang L."/>
            <person name="Xiong Q."/>
            <person name="Saelim N."/>
            <person name="Wang L."/>
            <person name="Nong W."/>
            <person name="Wan A.T."/>
            <person name="Shi M."/>
            <person name="Liu X."/>
            <person name="Cao Q."/>
            <person name="Hui J.H.L."/>
            <person name="Sookrung N."/>
            <person name="Leung T.F."/>
            <person name="Tungtrongchitr A."/>
            <person name="Tsui S.K.W."/>
        </authorList>
    </citation>
    <scope>NUCLEOTIDE SEQUENCE [LARGE SCALE GENOMIC DNA]</scope>
    <source>
        <strain evidence="11">PWHHKU_190912</strain>
    </source>
</reference>
<evidence type="ECO:0000256" key="8">
    <source>
        <dbReference type="ARBA" id="ARBA00023180"/>
    </source>
</evidence>
<protein>
    <recommendedName>
        <fullName evidence="10">Ionotropic glutamate receptor C-terminal domain-containing protein</fullName>
    </recommendedName>
</protein>
<comment type="similarity">
    <text evidence="2">Belongs to the glutamate-gated ion channel (TC 1.A.10.1) family.</text>
</comment>
<keyword evidence="5 9" id="KW-1133">Transmembrane helix</keyword>
<dbReference type="PANTHER" id="PTHR42643">
    <property type="entry name" value="IONOTROPIC RECEPTOR 20A-RELATED"/>
    <property type="match status" value="1"/>
</dbReference>
<feature type="domain" description="Ionotropic glutamate receptor C-terminal" evidence="10">
    <location>
        <begin position="460"/>
        <end position="563"/>
    </location>
</feature>
<dbReference type="InterPro" id="IPR052192">
    <property type="entry name" value="Insect_Ionotropic_Sensory_Rcpt"/>
</dbReference>
<dbReference type="InterPro" id="IPR036397">
    <property type="entry name" value="RNaseH_sf"/>
</dbReference>
<evidence type="ECO:0000256" key="7">
    <source>
        <dbReference type="ARBA" id="ARBA00023170"/>
    </source>
</evidence>
<dbReference type="Pfam" id="PF00060">
    <property type="entry name" value="Lig_chan"/>
    <property type="match status" value="1"/>
</dbReference>
<evidence type="ECO:0000256" key="2">
    <source>
        <dbReference type="ARBA" id="ARBA00008685"/>
    </source>
</evidence>
<comment type="caution">
    <text evidence="11">The sequence shown here is derived from an EMBL/GenBank/DDBJ whole genome shotgun (WGS) entry which is preliminary data.</text>
</comment>
<comment type="subcellular location">
    <subcellularLocation>
        <location evidence="1">Cell membrane</location>
        <topology evidence="1">Multi-pass membrane protein</topology>
    </subcellularLocation>
</comment>
<evidence type="ECO:0000256" key="4">
    <source>
        <dbReference type="ARBA" id="ARBA00022692"/>
    </source>
</evidence>
<feature type="transmembrane region" description="Helical" evidence="9">
    <location>
        <begin position="459"/>
        <end position="479"/>
    </location>
</feature>
<evidence type="ECO:0000313" key="11">
    <source>
        <dbReference type="EMBL" id="KAJ4433803.1"/>
    </source>
</evidence>
<accession>A0ABQ8SID0</accession>
<evidence type="ECO:0000256" key="5">
    <source>
        <dbReference type="ARBA" id="ARBA00022989"/>
    </source>
</evidence>
<gene>
    <name evidence="11" type="ORF">ANN_16115</name>
</gene>
<evidence type="ECO:0000313" key="12">
    <source>
        <dbReference type="Proteomes" id="UP001148838"/>
    </source>
</evidence>
<evidence type="ECO:0000256" key="9">
    <source>
        <dbReference type="SAM" id="Phobius"/>
    </source>
</evidence>
<dbReference type="Proteomes" id="UP001148838">
    <property type="component" value="Unassembled WGS sequence"/>
</dbReference>
<evidence type="ECO:0000259" key="10">
    <source>
        <dbReference type="Pfam" id="PF00060"/>
    </source>
</evidence>
<dbReference type="Gene3D" id="1.10.287.70">
    <property type="match status" value="1"/>
</dbReference>
<evidence type="ECO:0000256" key="6">
    <source>
        <dbReference type="ARBA" id="ARBA00023136"/>
    </source>
</evidence>
<dbReference type="EMBL" id="JAJSOF020000027">
    <property type="protein sequence ID" value="KAJ4433803.1"/>
    <property type="molecule type" value="Genomic_DNA"/>
</dbReference>
<feature type="transmembrane region" description="Helical" evidence="9">
    <location>
        <begin position="96"/>
        <end position="124"/>
    </location>
</feature>
<sequence length="808" mass="94655">MRKEVQIRFHNIISKPALSYGNECWTLRQKEINRINASQMRFLRSLTGVTLRGRIRSEDIRNQWEVEEMTADVQHYQNGKQPKTVYWQKKKKKKNIITITIIIIIIIIEIMTGSATKVILYFTYLLVKVHTHLSPPGIDVTSESRLSSLVIDISYLYFKQDFPIVIQTPNMWNSFFKNRFHRRFEDNNFGNELLQNFHEACTHTVIVAGYVHNFEFIDNVIMKPGYAIIFIGQGDRQILTSNIIYMAARIRKDMRNPRIRVLIITTTAVESRNQQIHLAKYLLNIAWNILRSLNTVVGIPNVDSNSNLLDLFSFFPEEQTYPCLKYVEKISYIDTWFSTDREFVSNATLYPFKEITDMKGCFINMEVNEYAPYVSMSNDEVNGVLVEVVNTAAMATNYSIVCYYEDSNREFEMTGAYRYELLDNKLQTLYPYFIEEITWFVPSGDKIPLWQAPIRIFNFHMWILVALSFFMGSLTFWLIHNFENGSFTNQIGTTEVIMNTLKSYLGTGMQEFSNVRKSRLYLSLWLFFCLHIYTAYQSALITFLFSPGYFPPIKDVEELNNSGINLGSIFEDDIVTSEYLPCNSLCLHRVAYDRDLALLAPRFLITLVVNSYYTDEEGPRAVPLNENVMYHYASIYFKFDSIIVDRVNSIHRRLFSAGKILRKRLRFDPYRLQLLQALKPEDKVLRRNFCINMYTLIEYVDEFLCSVVFSNEDMFHLSEFGRLRLKPTYDAGFQLFVIVKALRAKPRLHVHEEMTWLGSKRFDDDEELKTSVVSWLQSQAAEFYDCGISKLVRRYDKCLNVTGNYVEK</sequence>
<dbReference type="InterPro" id="IPR001320">
    <property type="entry name" value="Iontro_rcpt_C"/>
</dbReference>